<feature type="domain" description="Homeobox" evidence="9">
    <location>
        <begin position="64"/>
        <end position="124"/>
    </location>
</feature>
<evidence type="ECO:0000313" key="11">
    <source>
        <dbReference type="Proteomes" id="UP000293360"/>
    </source>
</evidence>
<feature type="compositionally biased region" description="Basic and acidic residues" evidence="8">
    <location>
        <begin position="121"/>
        <end position="140"/>
    </location>
</feature>
<comment type="caution">
    <text evidence="10">The sequence shown here is derived from an EMBL/GenBank/DDBJ whole genome shotgun (WGS) entry which is preliminary data.</text>
</comment>
<dbReference type="PANTHER" id="PTHR24341:SF6">
    <property type="entry name" value="HOMEOBOX PROTEIN INVECTED"/>
    <property type="match status" value="1"/>
</dbReference>
<evidence type="ECO:0000256" key="2">
    <source>
        <dbReference type="ARBA" id="ARBA00010896"/>
    </source>
</evidence>
<proteinExistence type="inferred from homology"/>
<feature type="region of interest" description="Disordered" evidence="8">
    <location>
        <begin position="323"/>
        <end position="429"/>
    </location>
</feature>
<evidence type="ECO:0000256" key="7">
    <source>
        <dbReference type="RuleBase" id="RU000682"/>
    </source>
</evidence>
<evidence type="ECO:0000256" key="8">
    <source>
        <dbReference type="SAM" id="MobiDB-lite"/>
    </source>
</evidence>
<feature type="compositionally biased region" description="Polar residues" evidence="8">
    <location>
        <begin position="377"/>
        <end position="387"/>
    </location>
</feature>
<dbReference type="InterPro" id="IPR009057">
    <property type="entry name" value="Homeodomain-like_sf"/>
</dbReference>
<organism evidence="10 11">
    <name type="scientific">Monosporascus ibericus</name>
    <dbReference type="NCBI Taxonomy" id="155417"/>
    <lineage>
        <taxon>Eukaryota</taxon>
        <taxon>Fungi</taxon>
        <taxon>Dikarya</taxon>
        <taxon>Ascomycota</taxon>
        <taxon>Pezizomycotina</taxon>
        <taxon>Sordariomycetes</taxon>
        <taxon>Xylariomycetidae</taxon>
        <taxon>Xylariales</taxon>
        <taxon>Xylariales incertae sedis</taxon>
        <taxon>Monosporascus</taxon>
    </lineage>
</organism>
<dbReference type="Proteomes" id="UP000293360">
    <property type="component" value="Unassembled WGS sequence"/>
</dbReference>
<keyword evidence="4 6" id="KW-0371">Homeobox</keyword>
<feature type="region of interest" description="Disordered" evidence="8">
    <location>
        <begin position="592"/>
        <end position="627"/>
    </location>
</feature>
<evidence type="ECO:0000256" key="5">
    <source>
        <dbReference type="ARBA" id="ARBA00023242"/>
    </source>
</evidence>
<dbReference type="PROSITE" id="PS50071">
    <property type="entry name" value="HOMEOBOX_2"/>
    <property type="match status" value="1"/>
</dbReference>
<comment type="subcellular location">
    <subcellularLocation>
        <location evidence="1 6 7">Nucleus</location>
    </subcellularLocation>
</comment>
<name>A0A4Q4T027_9PEZI</name>
<accession>A0A4Q4T027</accession>
<dbReference type="GO" id="GO:0016586">
    <property type="term" value="C:RSC-type complex"/>
    <property type="evidence" value="ECO:0007669"/>
    <property type="project" value="TreeGrafter"/>
</dbReference>
<feature type="region of interest" description="Disordered" evidence="8">
    <location>
        <begin position="452"/>
        <end position="481"/>
    </location>
</feature>
<dbReference type="PANTHER" id="PTHR24341">
    <property type="entry name" value="HOMEOBOX PROTEIN ENGRAILED"/>
    <property type="match status" value="1"/>
</dbReference>
<evidence type="ECO:0000256" key="6">
    <source>
        <dbReference type="PROSITE-ProRule" id="PRU00108"/>
    </source>
</evidence>
<keyword evidence="11" id="KW-1185">Reference proteome</keyword>
<dbReference type="SMART" id="SM00389">
    <property type="entry name" value="HOX"/>
    <property type="match status" value="1"/>
</dbReference>
<dbReference type="InterPro" id="IPR017970">
    <property type="entry name" value="Homeobox_CS"/>
</dbReference>
<comment type="similarity">
    <text evidence="2">Belongs to the engrailed homeobox family.</text>
</comment>
<evidence type="ECO:0000259" key="9">
    <source>
        <dbReference type="PROSITE" id="PS50071"/>
    </source>
</evidence>
<feature type="compositionally biased region" description="Basic and acidic residues" evidence="8">
    <location>
        <begin position="154"/>
        <end position="163"/>
    </location>
</feature>
<dbReference type="InterPro" id="IPR001356">
    <property type="entry name" value="HD"/>
</dbReference>
<dbReference type="CDD" id="cd00086">
    <property type="entry name" value="homeodomain"/>
    <property type="match status" value="1"/>
</dbReference>
<feature type="compositionally biased region" description="Polar residues" evidence="8">
    <location>
        <begin position="608"/>
        <end position="618"/>
    </location>
</feature>
<dbReference type="AlphaFoldDB" id="A0A4Q4T027"/>
<reference evidence="10 11" key="1">
    <citation type="submission" date="2018-06" db="EMBL/GenBank/DDBJ databases">
        <title>Complete Genomes of Monosporascus.</title>
        <authorList>
            <person name="Robinson A.J."/>
            <person name="Natvig D.O."/>
        </authorList>
    </citation>
    <scope>NUCLEOTIDE SEQUENCE [LARGE SCALE GENOMIC DNA]</scope>
    <source>
        <strain evidence="10 11">CBS 110550</strain>
    </source>
</reference>
<protein>
    <recommendedName>
        <fullName evidence="9">Homeobox domain-containing protein</fullName>
    </recommendedName>
</protein>
<dbReference type="OrthoDB" id="6159439at2759"/>
<evidence type="ECO:0000313" key="10">
    <source>
        <dbReference type="EMBL" id="RYO96074.1"/>
    </source>
</evidence>
<keyword evidence="5 6" id="KW-0539">Nucleus</keyword>
<feature type="compositionally biased region" description="Low complexity" evidence="8">
    <location>
        <begin position="594"/>
        <end position="604"/>
    </location>
</feature>
<feature type="DNA-binding region" description="Homeobox" evidence="6">
    <location>
        <begin position="66"/>
        <end position="125"/>
    </location>
</feature>
<dbReference type="GO" id="GO:0000981">
    <property type="term" value="F:DNA-binding transcription factor activity, RNA polymerase II-specific"/>
    <property type="evidence" value="ECO:0007669"/>
    <property type="project" value="InterPro"/>
</dbReference>
<dbReference type="GO" id="GO:0003677">
    <property type="term" value="F:DNA binding"/>
    <property type="evidence" value="ECO:0007669"/>
    <property type="project" value="UniProtKB-UniRule"/>
</dbReference>
<evidence type="ECO:0000256" key="3">
    <source>
        <dbReference type="ARBA" id="ARBA00023125"/>
    </source>
</evidence>
<dbReference type="InterPro" id="IPR050720">
    <property type="entry name" value="Engrailed_Homeobox_TFs"/>
</dbReference>
<sequence>MDMQFCGQQMNFSPVYGFPPGQGGSISYAESQYRIHSGFPGLQYMYPYQQPRSHLMAEHASLTEGKTESKPRLTKDEVDKLEKVFQENPKPSSSVKAQLADSLRLERARINNWFQNRRAKAKQEKKQEAYEARRAAELGRSESASPREYSLSDSIERFGDNGHQHMQPSSALFPDASSSSQTSSTASNRAHGRGGSVSLIDSESPVLQCLESQQDESSDTLQSPLPVEFASSGMRSFAGQTQQRFANPESSDNLTSSFSALNQDLDSDHSLASHFPEFNSKEKGMATCQYHNLVEARFPSSRTASFIEQDASGVNDIENMGTNGSAQESLRRCDNGGHLQNTPSPGDSFRSPPPPANIAWRRKTSRPAALQVPSLKSRPSNLGSGSKTAMDGSRRMDSCQPANIRRIVSTSGNGAGRIQKSSTGPQSPLYFSKSPEALLHFQAAACSPSGSMTTPFAAPPTPNTPAVPEHPVSEPKVHSSCSDDDALVLSAAAMQQNFMAGLNVDVDPSTPPLSPSASFNFLGSTYGPCVNYQQTFLPFYPTELPMREYIDQSDGSLPTTPLYPPPLMSGMHQYRRVANHGPANTEFDWETNESVMSSRSSPGHSRSKQIQFTQNMTPGNFPDHHDR</sequence>
<keyword evidence="3 6" id="KW-0238">DNA-binding</keyword>
<dbReference type="EMBL" id="QJNU01000525">
    <property type="protein sequence ID" value="RYO96074.1"/>
    <property type="molecule type" value="Genomic_DNA"/>
</dbReference>
<dbReference type="STRING" id="155417.A0A4Q4T027"/>
<evidence type="ECO:0000256" key="4">
    <source>
        <dbReference type="ARBA" id="ARBA00023155"/>
    </source>
</evidence>
<evidence type="ECO:0000256" key="1">
    <source>
        <dbReference type="ARBA" id="ARBA00004123"/>
    </source>
</evidence>
<dbReference type="SUPFAM" id="SSF46689">
    <property type="entry name" value="Homeodomain-like"/>
    <property type="match status" value="1"/>
</dbReference>
<dbReference type="Pfam" id="PF00046">
    <property type="entry name" value="Homeodomain"/>
    <property type="match status" value="1"/>
</dbReference>
<feature type="region of interest" description="Disordered" evidence="8">
    <location>
        <begin position="117"/>
        <end position="198"/>
    </location>
</feature>
<dbReference type="PROSITE" id="PS00027">
    <property type="entry name" value="HOMEOBOX_1"/>
    <property type="match status" value="1"/>
</dbReference>
<feature type="compositionally biased region" description="Low complexity" evidence="8">
    <location>
        <begin position="168"/>
        <end position="187"/>
    </location>
</feature>
<dbReference type="Gene3D" id="1.10.10.60">
    <property type="entry name" value="Homeodomain-like"/>
    <property type="match status" value="1"/>
</dbReference>
<gene>
    <name evidence="10" type="ORF">DL764_007535</name>
</gene>